<accession>A0A318YCG1</accession>
<keyword evidence="2" id="KW-1185">Reference proteome</keyword>
<gene>
    <name evidence="1" type="ORF">LY28_00173</name>
</gene>
<protein>
    <submittedName>
        <fullName evidence="1">Uncharacterized protein</fullName>
    </submittedName>
</protein>
<evidence type="ECO:0000313" key="1">
    <source>
        <dbReference type="EMBL" id="PYG90292.1"/>
    </source>
</evidence>
<reference evidence="1 2" key="1">
    <citation type="submission" date="2018-06" db="EMBL/GenBank/DDBJ databases">
        <title>Genomic Encyclopedia of Type Strains, Phase I: the one thousand microbial genomes (KMG-I) project.</title>
        <authorList>
            <person name="Kyrpides N."/>
        </authorList>
    </citation>
    <scope>NUCLEOTIDE SEQUENCE [LARGE SCALE GENOMIC DNA]</scope>
    <source>
        <strain evidence="1 2">DSM 19573</strain>
    </source>
</reference>
<name>A0A318YCG1_9FIRM</name>
<comment type="caution">
    <text evidence="1">The sequence shown here is derived from an EMBL/GenBank/DDBJ whole genome shotgun (WGS) entry which is preliminary data.</text>
</comment>
<evidence type="ECO:0000313" key="2">
    <source>
        <dbReference type="Proteomes" id="UP000248132"/>
    </source>
</evidence>
<dbReference type="AlphaFoldDB" id="A0A318YCG1"/>
<dbReference type="Proteomes" id="UP000248132">
    <property type="component" value="Unassembled WGS sequence"/>
</dbReference>
<organism evidence="1 2">
    <name type="scientific">Ruminiclostridium sufflavum DSM 19573</name>
    <dbReference type="NCBI Taxonomy" id="1121337"/>
    <lineage>
        <taxon>Bacteria</taxon>
        <taxon>Bacillati</taxon>
        <taxon>Bacillota</taxon>
        <taxon>Clostridia</taxon>
        <taxon>Eubacteriales</taxon>
        <taxon>Oscillospiraceae</taxon>
        <taxon>Ruminiclostridium</taxon>
    </lineage>
</organism>
<proteinExistence type="predicted"/>
<dbReference type="EMBL" id="QKMR01000001">
    <property type="protein sequence ID" value="PYG90292.1"/>
    <property type="molecule type" value="Genomic_DNA"/>
</dbReference>
<sequence length="101" mass="11838">MVEGKVHPQVYSILQWQWPNEAWSIVVDFIKHDESWSEGNIRFLVEWEPNNLLYSGSKFDLFEANKRVATGEVLSNTNNLQRGRFNISAIHNWNCCRSNLN</sequence>